<dbReference type="AlphaFoldDB" id="A0A2H0UM26"/>
<dbReference type="Proteomes" id="UP000229526">
    <property type="component" value="Unassembled WGS sequence"/>
</dbReference>
<dbReference type="EMBL" id="PFBD01000002">
    <property type="protein sequence ID" value="PIR87443.1"/>
    <property type="molecule type" value="Genomic_DNA"/>
</dbReference>
<reference evidence="2" key="1">
    <citation type="submission" date="2017-09" db="EMBL/GenBank/DDBJ databases">
        <title>Depth-based differentiation of microbial function through sediment-hosted aquifers and enrichment of novel symbionts in the deep terrestrial subsurface.</title>
        <authorList>
            <person name="Probst A.J."/>
            <person name="Ladd B."/>
            <person name="Jarett J.K."/>
            <person name="Geller-Mcgrath D.E."/>
            <person name="Sieber C.M.K."/>
            <person name="Emerson J.B."/>
            <person name="Anantharaman K."/>
            <person name="Thomas B.C."/>
            <person name="Malmstrom R."/>
            <person name="Stieglmeier M."/>
            <person name="Klingl A."/>
            <person name="Woyke T."/>
            <person name="Ryan C.M."/>
            <person name="Banfield J.F."/>
        </authorList>
    </citation>
    <scope>NUCLEOTIDE SEQUENCE [LARGE SCALE GENOMIC DNA]</scope>
</reference>
<accession>A0A2H0UM26</accession>
<sequence>MNFNETDGFTKDFKRLLKRYRSLSGDLLEFKKLVSDFPLGSGKNFTTLHAQEKFKVLKARFFCQSLKRTSLRVIYAYFEQEQRIEFIELYFKGDKENEDRQRIREYLKDNES</sequence>
<evidence type="ECO:0000313" key="1">
    <source>
        <dbReference type="EMBL" id="PIR87443.1"/>
    </source>
</evidence>
<name>A0A2H0UM26_9BACT</name>
<evidence type="ECO:0008006" key="3">
    <source>
        <dbReference type="Google" id="ProtNLM"/>
    </source>
</evidence>
<organism evidence="1 2">
    <name type="scientific">Candidatus Harrisonbacteria bacterium CG10_big_fil_rev_8_21_14_0_10_49_15</name>
    <dbReference type="NCBI Taxonomy" id="1974587"/>
    <lineage>
        <taxon>Bacteria</taxon>
        <taxon>Candidatus Harrisoniibacteriota</taxon>
    </lineage>
</organism>
<comment type="caution">
    <text evidence="1">The sequence shown here is derived from an EMBL/GenBank/DDBJ whole genome shotgun (WGS) entry which is preliminary data.</text>
</comment>
<evidence type="ECO:0000313" key="2">
    <source>
        <dbReference type="Proteomes" id="UP000229526"/>
    </source>
</evidence>
<proteinExistence type="predicted"/>
<protein>
    <recommendedName>
        <fullName evidence="3">Addiction module toxin RelE</fullName>
    </recommendedName>
</protein>
<gene>
    <name evidence="1" type="ORF">COU11_00285</name>
</gene>